<proteinExistence type="predicted"/>
<comment type="caution">
    <text evidence="1">The sequence shown here is derived from an EMBL/GenBank/DDBJ whole genome shotgun (WGS) entry which is preliminary data.</text>
</comment>
<reference evidence="1 2" key="1">
    <citation type="submission" date="2019-01" db="EMBL/GenBank/DDBJ databases">
        <title>Sequencing of cultivated peanut Arachis hypogaea provides insights into genome evolution and oil improvement.</title>
        <authorList>
            <person name="Chen X."/>
        </authorList>
    </citation>
    <scope>NUCLEOTIDE SEQUENCE [LARGE SCALE GENOMIC DNA]</scope>
    <source>
        <strain evidence="2">cv. Fuhuasheng</strain>
        <tissue evidence="1">Leaves</tissue>
    </source>
</reference>
<sequence length="84" mass="9769">MDFKGVFAESPPPLLLRIIVSLFSVLSLFHNHCMLSSALQLTYYDDYFHGNLVSPIFYVDFKVFETKNDIFTAFCVYFLNDLKT</sequence>
<name>A0A445AN64_ARAHY</name>
<evidence type="ECO:0000313" key="2">
    <source>
        <dbReference type="Proteomes" id="UP000289738"/>
    </source>
</evidence>
<dbReference type="AlphaFoldDB" id="A0A445AN64"/>
<dbReference type="EMBL" id="SDMP01000011">
    <property type="protein sequence ID" value="RYR27814.1"/>
    <property type="molecule type" value="Genomic_DNA"/>
</dbReference>
<evidence type="ECO:0000313" key="1">
    <source>
        <dbReference type="EMBL" id="RYR27814.1"/>
    </source>
</evidence>
<accession>A0A445AN64</accession>
<dbReference type="Proteomes" id="UP000289738">
    <property type="component" value="Chromosome B01"/>
</dbReference>
<protein>
    <submittedName>
        <fullName evidence="1">Uncharacterized protein</fullName>
    </submittedName>
</protein>
<keyword evidence="2" id="KW-1185">Reference proteome</keyword>
<gene>
    <name evidence="1" type="ORF">Ahy_B01g051876</name>
</gene>
<organism evidence="1 2">
    <name type="scientific">Arachis hypogaea</name>
    <name type="common">Peanut</name>
    <dbReference type="NCBI Taxonomy" id="3818"/>
    <lineage>
        <taxon>Eukaryota</taxon>
        <taxon>Viridiplantae</taxon>
        <taxon>Streptophyta</taxon>
        <taxon>Embryophyta</taxon>
        <taxon>Tracheophyta</taxon>
        <taxon>Spermatophyta</taxon>
        <taxon>Magnoliopsida</taxon>
        <taxon>eudicotyledons</taxon>
        <taxon>Gunneridae</taxon>
        <taxon>Pentapetalae</taxon>
        <taxon>rosids</taxon>
        <taxon>fabids</taxon>
        <taxon>Fabales</taxon>
        <taxon>Fabaceae</taxon>
        <taxon>Papilionoideae</taxon>
        <taxon>50 kb inversion clade</taxon>
        <taxon>dalbergioids sensu lato</taxon>
        <taxon>Dalbergieae</taxon>
        <taxon>Pterocarpus clade</taxon>
        <taxon>Arachis</taxon>
    </lineage>
</organism>